<keyword evidence="3" id="KW-0132">Cell division</keyword>
<reference evidence="3 4" key="1">
    <citation type="submission" date="2019-02" db="EMBL/GenBank/DDBJ databases">
        <title>Genomic Encyclopedia of Type Strains, Phase IV (KMG-IV): sequencing the most valuable type-strain genomes for metagenomic binning, comparative biology and taxonomic classification.</title>
        <authorList>
            <person name="Goeker M."/>
        </authorList>
    </citation>
    <scope>NUCLEOTIDE SEQUENCE [LARGE SCALE GENOMIC DNA]</scope>
    <source>
        <strain evidence="3 4">DSM 10617</strain>
    </source>
</reference>
<feature type="transmembrane region" description="Helical" evidence="2">
    <location>
        <begin position="620"/>
        <end position="644"/>
    </location>
</feature>
<dbReference type="EMBL" id="SGWV01000008">
    <property type="protein sequence ID" value="RZS57105.1"/>
    <property type="molecule type" value="Genomic_DNA"/>
</dbReference>
<feature type="transmembrane region" description="Helical" evidence="2">
    <location>
        <begin position="754"/>
        <end position="775"/>
    </location>
</feature>
<protein>
    <submittedName>
        <fullName evidence="3">Cell division protein FtsW (Lipid II flippase)</fullName>
    </submittedName>
</protein>
<keyword evidence="4" id="KW-1185">Reference proteome</keyword>
<feature type="transmembrane region" description="Helical" evidence="2">
    <location>
        <begin position="298"/>
        <end position="315"/>
    </location>
</feature>
<keyword evidence="3" id="KW-0131">Cell cycle</keyword>
<evidence type="ECO:0000256" key="2">
    <source>
        <dbReference type="SAM" id="Phobius"/>
    </source>
</evidence>
<gene>
    <name evidence="3" type="ORF">EV685_1669</name>
</gene>
<feature type="transmembrane region" description="Helical" evidence="2">
    <location>
        <begin position="321"/>
        <end position="341"/>
    </location>
</feature>
<dbReference type="Proteomes" id="UP000293433">
    <property type="component" value="Unassembled WGS sequence"/>
</dbReference>
<feature type="transmembrane region" description="Helical" evidence="2">
    <location>
        <begin position="696"/>
        <end position="717"/>
    </location>
</feature>
<evidence type="ECO:0000256" key="1">
    <source>
        <dbReference type="SAM" id="MobiDB-lite"/>
    </source>
</evidence>
<evidence type="ECO:0000313" key="3">
    <source>
        <dbReference type="EMBL" id="RZS57105.1"/>
    </source>
</evidence>
<keyword evidence="2" id="KW-1133">Transmembrane helix</keyword>
<feature type="transmembrane region" description="Helical" evidence="2">
    <location>
        <begin position="473"/>
        <end position="492"/>
    </location>
</feature>
<feature type="transmembrane region" description="Helical" evidence="2">
    <location>
        <begin position="513"/>
        <end position="535"/>
    </location>
</feature>
<evidence type="ECO:0000313" key="4">
    <source>
        <dbReference type="Proteomes" id="UP000293433"/>
    </source>
</evidence>
<feature type="transmembrane region" description="Helical" evidence="2">
    <location>
        <begin position="665"/>
        <end position="690"/>
    </location>
</feature>
<comment type="caution">
    <text evidence="3">The sequence shown here is derived from an EMBL/GenBank/DDBJ whole genome shotgun (WGS) entry which is preliminary data.</text>
</comment>
<organism evidence="3 4">
    <name type="scientific">Sphaerotilus mobilis</name>
    <dbReference type="NCBI Taxonomy" id="47994"/>
    <lineage>
        <taxon>Bacteria</taxon>
        <taxon>Pseudomonadati</taxon>
        <taxon>Pseudomonadota</taxon>
        <taxon>Betaproteobacteria</taxon>
        <taxon>Burkholderiales</taxon>
        <taxon>Sphaerotilaceae</taxon>
        <taxon>Sphaerotilus</taxon>
    </lineage>
</organism>
<keyword evidence="2" id="KW-0472">Membrane</keyword>
<feature type="transmembrane region" description="Helical" evidence="2">
    <location>
        <begin position="362"/>
        <end position="381"/>
    </location>
</feature>
<sequence>MHLRLTWHLPRPVTLSALAQCFSRPGMRLGMALLTLTFAWLSLLGQHERLWQRLPVTAADRYAGDGLGLVIPERPGLALLESACGEDLSWIARLLPASKRKELAACLNEPTRLDSQVHWRVLAPAALTLLDEQILAAQAWQDTERRRGPDRQVRLRDRLRSLIEPPEQGWRRFLPDAGTPVSTRTPMGPELTPSRLSAGLAQRLDQARLDREAWAALAAGDTTVDDSGPPALAGVRWRARALRASGWTLLVDHGEPQPRAHLVSDRSSLADLLERQRRAQAHAQRWHEGDPLSGLRELPLAMALGSLLLLAVVAWRQPRAGAVLCWGAATLLPALGALLLTDLSLTGSPALRHLAARQFLDAAGVDLVLALPGGVSLWWPLVLPGPLLCLMHRQPSGLARTSDPMRKRLAVLERPVPALALGVLPAVLLCVLMLTFNRAAALSELLIGLACLGLALAVASTAAQANAGIPPSWRHTLLVAALAGGAMLTAMLRNDHGHAAIAVVLLGLWAWMFRPWLASATAGLITASLLAALLWTAQDASPVDLLHTGTHLLPAHVQERFEAMQDPFGAATSDLARVQWLMASAGPAGWGAGYVPWQGLQPGANEAGLPLQGPSDYVPALWIALWGPSIGLGLIGLALLLFCAAAVRGLRVALAPGRRTAHRALAAWGGLGCAAVATKIVLSTSGVAGLLPLTGLPVALLGYGPVANAAAAFYLFLALGTPDRHTQAGTRAKGVWRQGTGPASVGHVRRRMAALSYLLGLLIGAGLLWCIQHWAREGDRTDRPTRHLPQFDVRLRQALATSLTRVGTDVATSDVAACPPLYRVVADWNRLLEQAGHARHIDAGTLWRELATEQTPDCRSSARRLGLALERDRHSAATSGAMLVVLARQVGTRDVWWARPGCLLESPPDRFPSAAVAVGRGLPVLDCDEEARHALGELSYAKSLDPWLLASARPGIERLLQEPAGSSVVNHHPVRQGRAVMVTLDAVLQSQAERWVRCLTGHLSTCPVDERGRPAAPTAPRSDQRLRAGAMGLLLAEVDSGRVLAMAGAVSTCTRANLQRMATDDLALRSAEDCAQRPDRRNAWVLGHHPATWAVPPGSAIKPLALLSGIESGQVPRTDDERWKHILAESRLRAPVQSLALSSAKRYLPLIERLLPPRAELIAGGRSDGWWITNADGLAGLRPSTLDFEQVEAMRQEKAQGKDLDRLHPASQVRAYLDARRLADTALGAADASVSAWGLMEVWRAVDLRARGHDDAPKAHLIAGLGAATETVHQTDLRAFSADAARRVLAATSGVTASHWQGTAQGSCRRVFGHCDPQGVATLSGKTGSADFLQAEDSPHVKAGQQWPAKLFAAVFTGSDGRRYVVSAMSLRAREAGSDTLELKSSAAAEAALGLVRSLQAPLASPS</sequence>
<dbReference type="GO" id="GO:0051301">
    <property type="term" value="P:cell division"/>
    <property type="evidence" value="ECO:0007669"/>
    <property type="project" value="UniProtKB-KW"/>
</dbReference>
<dbReference type="Gene3D" id="3.40.710.10">
    <property type="entry name" value="DD-peptidase/beta-lactamase superfamily"/>
    <property type="match status" value="1"/>
</dbReference>
<keyword evidence="2" id="KW-0812">Transmembrane</keyword>
<dbReference type="SUPFAM" id="SSF56601">
    <property type="entry name" value="beta-lactamase/transpeptidase-like"/>
    <property type="match status" value="1"/>
</dbReference>
<feature type="region of interest" description="Disordered" evidence="1">
    <location>
        <begin position="172"/>
        <end position="194"/>
    </location>
</feature>
<feature type="transmembrane region" description="Helical" evidence="2">
    <location>
        <begin position="416"/>
        <end position="436"/>
    </location>
</feature>
<feature type="transmembrane region" description="Helical" evidence="2">
    <location>
        <begin position="445"/>
        <end position="467"/>
    </location>
</feature>
<dbReference type="InterPro" id="IPR012338">
    <property type="entry name" value="Beta-lactam/transpept-like"/>
</dbReference>
<name>A0A4Q7LQG7_9BURK</name>
<accession>A0A4Q7LQG7</accession>
<proteinExistence type="predicted"/>